<feature type="domain" description="Alpha-D-phosphohexomutase C-terminal" evidence="7">
    <location>
        <begin position="371"/>
        <end position="445"/>
    </location>
</feature>
<dbReference type="Proteomes" id="UP000282084">
    <property type="component" value="Unassembled WGS sequence"/>
</dbReference>
<dbReference type="PANTHER" id="PTHR43771">
    <property type="entry name" value="PHOSPHOMANNOMUTASE"/>
    <property type="match status" value="1"/>
</dbReference>
<evidence type="ECO:0000259" key="7">
    <source>
        <dbReference type="Pfam" id="PF00408"/>
    </source>
</evidence>
<dbReference type="AlphaFoldDB" id="A0A495W703"/>
<protein>
    <submittedName>
        <fullName evidence="11">Phosphomannomutase</fullName>
    </submittedName>
</protein>
<evidence type="ECO:0000313" key="12">
    <source>
        <dbReference type="Proteomes" id="UP000282084"/>
    </source>
</evidence>
<proteinExistence type="inferred from homology"/>
<evidence type="ECO:0000256" key="3">
    <source>
        <dbReference type="ARBA" id="ARBA00022553"/>
    </source>
</evidence>
<dbReference type="InterPro" id="IPR005846">
    <property type="entry name" value="A-D-PHexomutase_a/b/a-III"/>
</dbReference>
<reference evidence="11 12" key="1">
    <citation type="submission" date="2018-10" db="EMBL/GenBank/DDBJ databases">
        <title>Sequencing the genomes of 1000 actinobacteria strains.</title>
        <authorList>
            <person name="Klenk H.-P."/>
        </authorList>
    </citation>
    <scope>NUCLEOTIDE SEQUENCE [LARGE SCALE GENOMIC DNA]</scope>
    <source>
        <strain evidence="11 12">DSM 43800</strain>
    </source>
</reference>
<dbReference type="Pfam" id="PF02880">
    <property type="entry name" value="PGM_PMM_III"/>
    <property type="match status" value="1"/>
</dbReference>
<dbReference type="Pfam" id="PF00408">
    <property type="entry name" value="PGM_PMM_IV"/>
    <property type="match status" value="1"/>
</dbReference>
<dbReference type="EMBL" id="RBXO01000001">
    <property type="protein sequence ID" value="RKT57476.1"/>
    <property type="molecule type" value="Genomic_DNA"/>
</dbReference>
<dbReference type="Pfam" id="PF02878">
    <property type="entry name" value="PGM_PMM_I"/>
    <property type="match status" value="1"/>
</dbReference>
<feature type="domain" description="Alpha-D-phosphohexomutase alpha/beta/alpha" evidence="10">
    <location>
        <begin position="260"/>
        <end position="366"/>
    </location>
</feature>
<evidence type="ECO:0000259" key="10">
    <source>
        <dbReference type="Pfam" id="PF02880"/>
    </source>
</evidence>
<evidence type="ECO:0000256" key="4">
    <source>
        <dbReference type="ARBA" id="ARBA00022723"/>
    </source>
</evidence>
<keyword evidence="6" id="KW-0413">Isomerase</keyword>
<dbReference type="SUPFAM" id="SSF53738">
    <property type="entry name" value="Phosphoglucomutase, first 3 domains"/>
    <property type="match status" value="3"/>
</dbReference>
<evidence type="ECO:0000256" key="5">
    <source>
        <dbReference type="ARBA" id="ARBA00022842"/>
    </source>
</evidence>
<dbReference type="CDD" id="cd03089">
    <property type="entry name" value="PMM_PGM"/>
    <property type="match status" value="1"/>
</dbReference>
<gene>
    <name evidence="11" type="ORF">C8E97_6196</name>
</gene>
<comment type="caution">
    <text evidence="11">The sequence shown here is derived from an EMBL/GenBank/DDBJ whole genome shotgun (WGS) entry which is preliminary data.</text>
</comment>
<keyword evidence="4" id="KW-0479">Metal-binding</keyword>
<evidence type="ECO:0000256" key="1">
    <source>
        <dbReference type="ARBA" id="ARBA00001946"/>
    </source>
</evidence>
<accession>A0A495W703</accession>
<dbReference type="InterPro" id="IPR005844">
    <property type="entry name" value="A-D-PHexomutase_a/b/a-I"/>
</dbReference>
<comment type="similarity">
    <text evidence="2">Belongs to the phosphohexose mutase family.</text>
</comment>
<dbReference type="RefSeq" id="WP_121012772.1">
    <property type="nucleotide sequence ID" value="NZ_RBXO01000001.1"/>
</dbReference>
<keyword evidence="12" id="KW-1185">Reference proteome</keyword>
<dbReference type="GO" id="GO:0005975">
    <property type="term" value="P:carbohydrate metabolic process"/>
    <property type="evidence" value="ECO:0007669"/>
    <property type="project" value="InterPro"/>
</dbReference>
<dbReference type="PANTHER" id="PTHR43771:SF1">
    <property type="entry name" value="PHOSPHOMANNOMUTASE"/>
    <property type="match status" value="1"/>
</dbReference>
<dbReference type="NCBIfam" id="NF007088">
    <property type="entry name" value="PRK09542.1"/>
    <property type="match status" value="1"/>
</dbReference>
<evidence type="ECO:0000313" key="11">
    <source>
        <dbReference type="EMBL" id="RKT57476.1"/>
    </source>
</evidence>
<dbReference type="Pfam" id="PF02879">
    <property type="entry name" value="PGM_PMM_II"/>
    <property type="match status" value="1"/>
</dbReference>
<keyword evidence="5" id="KW-0460">Magnesium</keyword>
<evidence type="ECO:0000259" key="9">
    <source>
        <dbReference type="Pfam" id="PF02879"/>
    </source>
</evidence>
<dbReference type="InterPro" id="IPR036900">
    <property type="entry name" value="A-D-PHexomutase_C_sf"/>
</dbReference>
<evidence type="ECO:0000256" key="6">
    <source>
        <dbReference type="ARBA" id="ARBA00023235"/>
    </source>
</evidence>
<dbReference type="InterPro" id="IPR005845">
    <property type="entry name" value="A-D-PHexomutase_a/b/a-II"/>
</dbReference>
<evidence type="ECO:0000256" key="2">
    <source>
        <dbReference type="ARBA" id="ARBA00010231"/>
    </source>
</evidence>
<keyword evidence="3" id="KW-0597">Phosphoprotein</keyword>
<dbReference type="GO" id="GO:0016868">
    <property type="term" value="F:intramolecular phosphotransferase activity"/>
    <property type="evidence" value="ECO:0007669"/>
    <property type="project" value="InterPro"/>
</dbReference>
<dbReference type="Gene3D" id="3.40.120.10">
    <property type="entry name" value="Alpha-D-Glucose-1,6-Bisphosphate, subunit A, domain 3"/>
    <property type="match status" value="3"/>
</dbReference>
<dbReference type="SUPFAM" id="SSF55957">
    <property type="entry name" value="Phosphoglucomutase, C-terminal domain"/>
    <property type="match status" value="1"/>
</dbReference>
<evidence type="ECO:0000259" key="8">
    <source>
        <dbReference type="Pfam" id="PF02878"/>
    </source>
</evidence>
<dbReference type="OrthoDB" id="9803322at2"/>
<dbReference type="GO" id="GO:0046872">
    <property type="term" value="F:metal ion binding"/>
    <property type="evidence" value="ECO:0007669"/>
    <property type="project" value="UniProtKB-KW"/>
</dbReference>
<comment type="cofactor">
    <cofactor evidence="1">
        <name>Mg(2+)</name>
        <dbReference type="ChEBI" id="CHEBI:18420"/>
    </cofactor>
</comment>
<dbReference type="Gene3D" id="3.30.310.50">
    <property type="entry name" value="Alpha-D-phosphohexomutase, C-terminal domain"/>
    <property type="match status" value="1"/>
</dbReference>
<dbReference type="PRINTS" id="PR00509">
    <property type="entry name" value="PGMPMM"/>
</dbReference>
<dbReference type="InterPro" id="IPR016055">
    <property type="entry name" value="A-D-PHexomutase_a/b/a-I/II/III"/>
</dbReference>
<feature type="domain" description="Alpha-D-phosphohexomutase alpha/beta/alpha" evidence="8">
    <location>
        <begin position="8"/>
        <end position="121"/>
    </location>
</feature>
<dbReference type="InterPro" id="IPR005841">
    <property type="entry name" value="Alpha-D-phosphohexomutase_SF"/>
</dbReference>
<sequence>MRDLSGIVKAYDIRGVVGEQLDAEVVREFGAAFARLVGGPSVVVGHDMRESSPGLAAAFAEGVTRQGVDVVSIGLASTDMLYFASGKLDLPGAMFTASHNPAEYNGIKLCRAGASPVGQDTGLAQLRADVEQGVPDAEGVAPGSVSERDMLAEYAAYLRELVDLSSSRPLRVVVDAGNGMGGHTVPSVFDGLPVEVVPMYFELDGSFPNHEANPLDPKNIVDLQARVREEGADAGVAFDGDADRCFVVDERGEPVSPSAITALVAVRELAKDPGGTIIHNLITSHAVPEIVREHGGKPVRTRVGHSFIKAEMARTGAIFGGEHSAHYYFRDFWRADTGMLAALHVLAALGEQDGPLSALTADYARYAASGEINSTVADQAGRLAAIKAEFGARDGVELDELDGLTVTLPDGSWFNLRASNTEPLLRLNVEAADAASVAALRDEVLAIVRG</sequence>
<name>A0A495W703_9PSEU</name>
<dbReference type="InterPro" id="IPR005843">
    <property type="entry name" value="A-D-PHexomutase_C"/>
</dbReference>
<organism evidence="11 12">
    <name type="scientific">Saccharothrix australiensis</name>
    <dbReference type="NCBI Taxonomy" id="2072"/>
    <lineage>
        <taxon>Bacteria</taxon>
        <taxon>Bacillati</taxon>
        <taxon>Actinomycetota</taxon>
        <taxon>Actinomycetes</taxon>
        <taxon>Pseudonocardiales</taxon>
        <taxon>Pseudonocardiaceae</taxon>
        <taxon>Saccharothrix</taxon>
    </lineage>
</organism>
<feature type="domain" description="Alpha-D-phosphohexomutase alpha/beta/alpha" evidence="9">
    <location>
        <begin position="153"/>
        <end position="252"/>
    </location>
</feature>